<protein>
    <submittedName>
        <fullName evidence="5">CSMD</fullName>
    </submittedName>
</protein>
<dbReference type="InterPro" id="IPR035976">
    <property type="entry name" value="Sushi/SCR/CCP_sf"/>
</dbReference>
<keyword evidence="1 2" id="KW-1015">Disulfide bond</keyword>
<dbReference type="EMBL" id="CACVKT020006443">
    <property type="protein sequence ID" value="CAC5401575.1"/>
    <property type="molecule type" value="Genomic_DNA"/>
</dbReference>
<reference evidence="5 6" key="1">
    <citation type="submission" date="2020-06" db="EMBL/GenBank/DDBJ databases">
        <authorList>
            <person name="Li R."/>
            <person name="Bekaert M."/>
        </authorList>
    </citation>
    <scope>NUCLEOTIDE SEQUENCE [LARGE SCALE GENOMIC DNA]</scope>
    <source>
        <strain evidence="6">wild</strain>
    </source>
</reference>
<evidence type="ECO:0000259" key="4">
    <source>
        <dbReference type="PROSITE" id="PS50923"/>
    </source>
</evidence>
<dbReference type="InterPro" id="IPR000436">
    <property type="entry name" value="Sushi_SCR_CCP_dom"/>
</dbReference>
<feature type="disulfide bond" evidence="2">
    <location>
        <begin position="164"/>
        <end position="191"/>
    </location>
</feature>
<sequence length="354" mass="38826">MTTLLMLINSTTNYLPYSGSQNSTTNYLPYSGSQNSTTNYLSYSGSQNSTTSYLPYSGSQNSTTSYLPYSGSQNSTTSYLPYSGSQNSTTKYLPYSGSQNSTTNYLTYSGSQNSTTNYLPYSGSYNSTILMTPPSANISDSCGAAPDVYAARVAVKRNLAAYTCYPGYVLAGSPNNLRCTNGTWKGNLPICNFQNKAIQIDNKPQINNQLQSAPLWLLIILGTVGGCAVLLLLCCMMALCLKCLGCWHLKRGFDEECCSCCSPQNSRTQIDPLNTEENVATLENKTENTVQGKRKSIRKSRFSNQSIVPMKKVSTSSLPPGYRFIEVKRKLAKKPANKWMPHINDVRSCNTSTK</sequence>
<dbReference type="Gene3D" id="2.10.70.10">
    <property type="entry name" value="Complement Module, domain 1"/>
    <property type="match status" value="1"/>
</dbReference>
<keyword evidence="6" id="KW-1185">Reference proteome</keyword>
<accession>A0A6J8D0G0</accession>
<dbReference type="SUPFAM" id="SSF57535">
    <property type="entry name" value="Complement control module/SCR domain"/>
    <property type="match status" value="1"/>
</dbReference>
<dbReference type="CDD" id="cd00033">
    <property type="entry name" value="CCP"/>
    <property type="match status" value="1"/>
</dbReference>
<dbReference type="SMART" id="SM00032">
    <property type="entry name" value="CCP"/>
    <property type="match status" value="1"/>
</dbReference>
<evidence type="ECO:0000313" key="6">
    <source>
        <dbReference type="Proteomes" id="UP000507470"/>
    </source>
</evidence>
<proteinExistence type="predicted"/>
<evidence type="ECO:0000256" key="3">
    <source>
        <dbReference type="SAM" id="Phobius"/>
    </source>
</evidence>
<keyword evidence="3" id="KW-0472">Membrane</keyword>
<evidence type="ECO:0000256" key="1">
    <source>
        <dbReference type="ARBA" id="ARBA00023157"/>
    </source>
</evidence>
<keyword evidence="3" id="KW-1133">Transmembrane helix</keyword>
<evidence type="ECO:0000256" key="2">
    <source>
        <dbReference type="PROSITE-ProRule" id="PRU00302"/>
    </source>
</evidence>
<comment type="caution">
    <text evidence="2">Lacks conserved residue(s) required for the propagation of feature annotation.</text>
</comment>
<name>A0A6J8D0G0_MYTCO</name>
<gene>
    <name evidence="5" type="ORF">MCOR_35646</name>
</gene>
<dbReference type="AlphaFoldDB" id="A0A6J8D0G0"/>
<feature type="transmembrane region" description="Helical" evidence="3">
    <location>
        <begin position="215"/>
        <end position="241"/>
    </location>
</feature>
<dbReference type="PROSITE" id="PS50923">
    <property type="entry name" value="SUSHI"/>
    <property type="match status" value="1"/>
</dbReference>
<keyword evidence="2" id="KW-0768">Sushi</keyword>
<dbReference type="Pfam" id="PF00084">
    <property type="entry name" value="Sushi"/>
    <property type="match status" value="1"/>
</dbReference>
<dbReference type="Proteomes" id="UP000507470">
    <property type="component" value="Unassembled WGS sequence"/>
</dbReference>
<evidence type="ECO:0000313" key="5">
    <source>
        <dbReference type="EMBL" id="CAC5401575.1"/>
    </source>
</evidence>
<feature type="domain" description="Sushi" evidence="4">
    <location>
        <begin position="140"/>
        <end position="193"/>
    </location>
</feature>
<keyword evidence="3" id="KW-0812">Transmembrane</keyword>
<organism evidence="5 6">
    <name type="scientific">Mytilus coruscus</name>
    <name type="common">Sea mussel</name>
    <dbReference type="NCBI Taxonomy" id="42192"/>
    <lineage>
        <taxon>Eukaryota</taxon>
        <taxon>Metazoa</taxon>
        <taxon>Spiralia</taxon>
        <taxon>Lophotrochozoa</taxon>
        <taxon>Mollusca</taxon>
        <taxon>Bivalvia</taxon>
        <taxon>Autobranchia</taxon>
        <taxon>Pteriomorphia</taxon>
        <taxon>Mytilida</taxon>
        <taxon>Mytiloidea</taxon>
        <taxon>Mytilidae</taxon>
        <taxon>Mytilinae</taxon>
        <taxon>Mytilus</taxon>
    </lineage>
</organism>